<feature type="compositionally biased region" description="Polar residues" evidence="1">
    <location>
        <begin position="63"/>
        <end position="72"/>
    </location>
</feature>
<proteinExistence type="predicted"/>
<feature type="compositionally biased region" description="Basic and acidic residues" evidence="1">
    <location>
        <begin position="427"/>
        <end position="436"/>
    </location>
</feature>
<sequence length="449" mass="48807">MPSQCGHSGVDTEMRHLREMLVSQQRTIDMLHRRVLMLENSLLAQNTTASCARAPGQDPGPSSVLSQPPSMETSERRTAPLLDLGTSATGGTGETDHAREAEERSGLHDLVVGCALDYLNTQREDNDGIWCENCDRPCAGECTNGEALLRLETETINVEGVPVPLESVLESPARERLRGTTTRGQWCAGCDRNAVDCDHLHRAPNAVDHVMVEGTPIPVSALQRNRAVELLLTHPLRDGAWCGDSEATHDVTVCYRVHKRTAKSPATDSATKDSATTECVMVGGRSVPIDELRHNPAVEYLMRNPSKRGRWCVASECHDPDDCNFVHPRSPVPPAPVDEVAVPKVNVGGSLVPVSRLAPNNAVEYLLEHPNRRGRWCNGHGKKTIQECTFVHTKHEEDVVDRKGASPPPAGAGVQRTKRMVVYYEADGKVGAEPERPATPGPVDGEAAV</sequence>
<dbReference type="AlphaFoldDB" id="A0A7S1QFV2"/>
<protein>
    <submittedName>
        <fullName evidence="2">Uncharacterized protein</fullName>
    </submittedName>
</protein>
<feature type="region of interest" description="Disordered" evidence="1">
    <location>
        <begin position="51"/>
        <end position="104"/>
    </location>
</feature>
<reference evidence="2" key="1">
    <citation type="submission" date="2021-01" db="EMBL/GenBank/DDBJ databases">
        <authorList>
            <person name="Corre E."/>
            <person name="Pelletier E."/>
            <person name="Niang G."/>
            <person name="Scheremetjew M."/>
            <person name="Finn R."/>
            <person name="Kale V."/>
            <person name="Holt S."/>
            <person name="Cochrane G."/>
            <person name="Meng A."/>
            <person name="Brown T."/>
            <person name="Cohen L."/>
        </authorList>
    </citation>
    <scope>NUCLEOTIDE SEQUENCE</scope>
    <source>
        <strain evidence="2">CCAP 1951/1</strain>
    </source>
</reference>
<name>A0A7S1QFV2_NEODS</name>
<organism evidence="2">
    <name type="scientific">Neobodo designis</name>
    <name type="common">Flagellated protozoan</name>
    <name type="synonym">Bodo designis</name>
    <dbReference type="NCBI Taxonomy" id="312471"/>
    <lineage>
        <taxon>Eukaryota</taxon>
        <taxon>Discoba</taxon>
        <taxon>Euglenozoa</taxon>
        <taxon>Kinetoplastea</taxon>
        <taxon>Metakinetoplastina</taxon>
        <taxon>Neobodonida</taxon>
        <taxon>Neobodo</taxon>
    </lineage>
</organism>
<evidence type="ECO:0000256" key="1">
    <source>
        <dbReference type="SAM" id="MobiDB-lite"/>
    </source>
</evidence>
<accession>A0A7S1QFV2</accession>
<feature type="compositionally biased region" description="Basic and acidic residues" evidence="1">
    <location>
        <begin position="94"/>
        <end position="104"/>
    </location>
</feature>
<evidence type="ECO:0000313" key="2">
    <source>
        <dbReference type="EMBL" id="CAD9133346.1"/>
    </source>
</evidence>
<dbReference type="EMBL" id="HBGF01035347">
    <property type="protein sequence ID" value="CAD9133346.1"/>
    <property type="molecule type" value="Transcribed_RNA"/>
</dbReference>
<gene>
    <name evidence="2" type="ORF">NDES1114_LOCUS23713</name>
</gene>
<feature type="region of interest" description="Disordered" evidence="1">
    <location>
        <begin position="427"/>
        <end position="449"/>
    </location>
</feature>